<sequence length="118" mass="13543">MKTNTIQGFRNQTRIDMLREALTHIQKAYNIIIDDNLDLNFDTGEDTQNYNLYINERIEAESKISDTIPYICDAIGYLVSEDLNYIAFGSEPSETKETESEPTSSKKMEIVHKTKKTA</sequence>
<comment type="caution">
    <text evidence="2">The sequence shown here is derived from an EMBL/GenBank/DDBJ whole genome shotgun (WGS) entry which is preliminary data.</text>
</comment>
<dbReference type="AlphaFoldDB" id="A0A4Y8KX94"/>
<accession>A0A4Y8KX94</accession>
<protein>
    <submittedName>
        <fullName evidence="2">Uncharacterized protein</fullName>
    </submittedName>
</protein>
<proteinExistence type="predicted"/>
<keyword evidence="3" id="KW-1185">Reference proteome</keyword>
<organism evidence="2 3">
    <name type="scientific">Dysgonomonas capnocytophagoides</name>
    <dbReference type="NCBI Taxonomy" id="45254"/>
    <lineage>
        <taxon>Bacteria</taxon>
        <taxon>Pseudomonadati</taxon>
        <taxon>Bacteroidota</taxon>
        <taxon>Bacteroidia</taxon>
        <taxon>Bacteroidales</taxon>
        <taxon>Dysgonomonadaceae</taxon>
        <taxon>Dysgonomonas</taxon>
    </lineage>
</organism>
<dbReference type="EMBL" id="SOML01000016">
    <property type="protein sequence ID" value="TFD92763.1"/>
    <property type="molecule type" value="Genomic_DNA"/>
</dbReference>
<feature type="compositionally biased region" description="Basic and acidic residues" evidence="1">
    <location>
        <begin position="93"/>
        <end position="112"/>
    </location>
</feature>
<evidence type="ECO:0000313" key="2">
    <source>
        <dbReference type="EMBL" id="TFD92763.1"/>
    </source>
</evidence>
<evidence type="ECO:0000313" key="3">
    <source>
        <dbReference type="Proteomes" id="UP000297861"/>
    </source>
</evidence>
<gene>
    <name evidence="2" type="ORF">E2605_18130</name>
</gene>
<dbReference type="Proteomes" id="UP000297861">
    <property type="component" value="Unassembled WGS sequence"/>
</dbReference>
<reference evidence="2 3" key="1">
    <citation type="submission" date="2019-03" db="EMBL/GenBank/DDBJ databases">
        <title>San Antonio Military Medical Center submission to MRSN (WRAIR), pending publication.</title>
        <authorList>
            <person name="Blyth D.M."/>
            <person name="Mccarthy S.L."/>
            <person name="Schall S.E."/>
            <person name="Stam J.A."/>
            <person name="Ong A.C."/>
            <person name="Mcgann P.T."/>
        </authorList>
    </citation>
    <scope>NUCLEOTIDE SEQUENCE [LARGE SCALE GENOMIC DNA]</scope>
    <source>
        <strain evidence="2 3">MRSN571793</strain>
    </source>
</reference>
<name>A0A4Y8KX94_9BACT</name>
<evidence type="ECO:0000256" key="1">
    <source>
        <dbReference type="SAM" id="MobiDB-lite"/>
    </source>
</evidence>
<dbReference type="RefSeq" id="WP_134437450.1">
    <property type="nucleotide sequence ID" value="NZ_SOML01000016.1"/>
</dbReference>
<feature type="region of interest" description="Disordered" evidence="1">
    <location>
        <begin position="89"/>
        <end position="118"/>
    </location>
</feature>